<evidence type="ECO:0000256" key="5">
    <source>
        <dbReference type="ARBA" id="ARBA00022801"/>
    </source>
</evidence>
<gene>
    <name evidence="7" type="ORF">DWW57_11590</name>
</gene>
<dbReference type="PROSITE" id="PS00483">
    <property type="entry name" value="DIHYDROOROTASE_2"/>
    <property type="match status" value="1"/>
</dbReference>
<dbReference type="GO" id="GO:0046872">
    <property type="term" value="F:metal ion binding"/>
    <property type="evidence" value="ECO:0007669"/>
    <property type="project" value="UniProtKB-KW"/>
</dbReference>
<dbReference type="CDD" id="cd01318">
    <property type="entry name" value="DHOase_IIb"/>
    <property type="match status" value="1"/>
</dbReference>
<accession>A0A412TQ02</accession>
<comment type="caution">
    <text evidence="7">The sequence shown here is derived from an EMBL/GenBank/DDBJ whole genome shotgun (WGS) entry which is preliminary data.</text>
</comment>
<dbReference type="InterPro" id="IPR032466">
    <property type="entry name" value="Metal_Hydrolase"/>
</dbReference>
<reference evidence="7 8" key="1">
    <citation type="submission" date="2018-08" db="EMBL/GenBank/DDBJ databases">
        <title>A genome reference for cultivated species of the human gut microbiota.</title>
        <authorList>
            <person name="Zou Y."/>
            <person name="Xue W."/>
            <person name="Luo G."/>
        </authorList>
    </citation>
    <scope>NUCLEOTIDE SEQUENCE [LARGE SCALE GENOMIC DNA]</scope>
    <source>
        <strain evidence="7 8">AF16-14</strain>
    </source>
</reference>
<evidence type="ECO:0000256" key="3">
    <source>
        <dbReference type="ARBA" id="ARBA00010286"/>
    </source>
</evidence>
<evidence type="ECO:0000256" key="2">
    <source>
        <dbReference type="ARBA" id="ARBA00002368"/>
    </source>
</evidence>
<name>A0A412TQ02_9BACT</name>
<evidence type="ECO:0000259" key="6">
    <source>
        <dbReference type="Pfam" id="PF01979"/>
    </source>
</evidence>
<dbReference type="NCBIfam" id="TIGR00857">
    <property type="entry name" value="pyrC_multi"/>
    <property type="match status" value="1"/>
</dbReference>
<dbReference type="EMBL" id="QRYC01000015">
    <property type="protein sequence ID" value="RGU55730.1"/>
    <property type="molecule type" value="Genomic_DNA"/>
</dbReference>
<evidence type="ECO:0000313" key="8">
    <source>
        <dbReference type="Proteomes" id="UP000284243"/>
    </source>
</evidence>
<protein>
    <submittedName>
        <fullName evidence="7">Dihydroorotase</fullName>
        <ecNumber evidence="7">3.5.2.3</ecNumber>
    </submittedName>
</protein>
<dbReference type="NCBIfam" id="NF006688">
    <property type="entry name" value="PRK09236.1"/>
    <property type="match status" value="1"/>
</dbReference>
<dbReference type="InterPro" id="IPR050138">
    <property type="entry name" value="DHOase/Allantoinase_Hydrolase"/>
</dbReference>
<dbReference type="PANTHER" id="PTHR43668">
    <property type="entry name" value="ALLANTOINASE"/>
    <property type="match status" value="1"/>
</dbReference>
<comment type="cofactor">
    <cofactor evidence="1">
        <name>Zn(2+)</name>
        <dbReference type="ChEBI" id="CHEBI:29105"/>
    </cofactor>
</comment>
<keyword evidence="4" id="KW-0479">Metal-binding</keyword>
<dbReference type="GO" id="GO:0005737">
    <property type="term" value="C:cytoplasm"/>
    <property type="evidence" value="ECO:0007669"/>
    <property type="project" value="TreeGrafter"/>
</dbReference>
<evidence type="ECO:0000256" key="4">
    <source>
        <dbReference type="ARBA" id="ARBA00022723"/>
    </source>
</evidence>
<proteinExistence type="inferred from homology"/>
<dbReference type="AlphaFoldDB" id="A0A412TQ02"/>
<dbReference type="RefSeq" id="WP_022159466.1">
    <property type="nucleotide sequence ID" value="NZ_CABJFF010000001.1"/>
</dbReference>
<dbReference type="Pfam" id="PF01979">
    <property type="entry name" value="Amidohydro_1"/>
    <property type="match status" value="1"/>
</dbReference>
<comment type="similarity">
    <text evidence="3">Belongs to the metallo-dependent hydrolases superfamily. DHOase family. Class I DHOase subfamily.</text>
</comment>
<dbReference type="SUPFAM" id="SSF51556">
    <property type="entry name" value="Metallo-dependent hydrolases"/>
    <property type="match status" value="1"/>
</dbReference>
<dbReference type="SUPFAM" id="SSF51338">
    <property type="entry name" value="Composite domain of metallo-dependent hydrolases"/>
    <property type="match status" value="1"/>
</dbReference>
<sequence length="444" mass="49139">MKKVIQGGTIINEGRQFQADLVIEGGKITQILAQAPETLLQEAQVIDASHCFVIPGVIDDQVHFREPGLTHKGNIGEGSRAAAAGGVTSFMDMPNVVPPTTTLQLLEEKQEIAGRTSLVNYSFYLGATTDNIGEIKRVNPRTTCGIKAFMGSSTGNMLIDSIPALERLFAESPLLIATHCEDTPTINHNLALYKAKYGDDIPPQYHPLIRSREACLKSSALAASLARKYNSRLHILHLSTADELTLLDSGKRLEKKITGEACVHHLWFNDEAYLTKGNFVKWNPAIKTEADRQALLEAVNQGVIDVIATDHAPHTLSEKNGPYTKAASGGPMVQHSLTVMLELAERGMISMEKIVEGMCHAPAELFRIENRGFIREGYQADLCIFRKAPWTVTKENILYQCGWSPLENQTFTYKVQTTLVNGHVVYDKGDFYTDRTGERLTFKR</sequence>
<dbReference type="Gene3D" id="3.20.20.140">
    <property type="entry name" value="Metal-dependent hydrolases"/>
    <property type="match status" value="1"/>
</dbReference>
<dbReference type="EC" id="3.5.2.3" evidence="7"/>
<dbReference type="GO" id="GO:0004151">
    <property type="term" value="F:dihydroorotase activity"/>
    <property type="evidence" value="ECO:0007669"/>
    <property type="project" value="UniProtKB-EC"/>
</dbReference>
<evidence type="ECO:0000313" key="7">
    <source>
        <dbReference type="EMBL" id="RGU55730.1"/>
    </source>
</evidence>
<organism evidence="7 8">
    <name type="scientific">Odoribacter splanchnicus</name>
    <dbReference type="NCBI Taxonomy" id="28118"/>
    <lineage>
        <taxon>Bacteria</taxon>
        <taxon>Pseudomonadati</taxon>
        <taxon>Bacteroidota</taxon>
        <taxon>Bacteroidia</taxon>
        <taxon>Bacteroidales</taxon>
        <taxon>Odoribacteraceae</taxon>
        <taxon>Odoribacter</taxon>
    </lineage>
</organism>
<dbReference type="InterPro" id="IPR002195">
    <property type="entry name" value="Dihydroorotase_CS"/>
</dbReference>
<dbReference type="GO" id="GO:0004038">
    <property type="term" value="F:allantoinase activity"/>
    <property type="evidence" value="ECO:0007669"/>
    <property type="project" value="TreeGrafter"/>
</dbReference>
<comment type="function">
    <text evidence="2">Catalyzes the reversible cyclization of carbamoyl aspartate to dihydroorotate.</text>
</comment>
<dbReference type="Gene3D" id="2.30.40.10">
    <property type="entry name" value="Urease, subunit C, domain 1"/>
    <property type="match status" value="1"/>
</dbReference>
<dbReference type="InterPro" id="IPR011059">
    <property type="entry name" value="Metal-dep_hydrolase_composite"/>
</dbReference>
<keyword evidence="5 7" id="KW-0378">Hydrolase</keyword>
<evidence type="ECO:0000256" key="1">
    <source>
        <dbReference type="ARBA" id="ARBA00001947"/>
    </source>
</evidence>
<dbReference type="Proteomes" id="UP000284243">
    <property type="component" value="Unassembled WGS sequence"/>
</dbReference>
<dbReference type="InterPro" id="IPR006680">
    <property type="entry name" value="Amidohydro-rel"/>
</dbReference>
<dbReference type="GO" id="GO:0006145">
    <property type="term" value="P:purine nucleobase catabolic process"/>
    <property type="evidence" value="ECO:0007669"/>
    <property type="project" value="TreeGrafter"/>
</dbReference>
<dbReference type="PANTHER" id="PTHR43668:SF4">
    <property type="entry name" value="ALLANTOINASE"/>
    <property type="match status" value="1"/>
</dbReference>
<feature type="domain" description="Amidohydrolase-related" evidence="6">
    <location>
        <begin position="52"/>
        <end position="425"/>
    </location>
</feature>